<organism evidence="1 2">
    <name type="scientific">Senna tora</name>
    <dbReference type="NCBI Taxonomy" id="362788"/>
    <lineage>
        <taxon>Eukaryota</taxon>
        <taxon>Viridiplantae</taxon>
        <taxon>Streptophyta</taxon>
        <taxon>Embryophyta</taxon>
        <taxon>Tracheophyta</taxon>
        <taxon>Spermatophyta</taxon>
        <taxon>Magnoliopsida</taxon>
        <taxon>eudicotyledons</taxon>
        <taxon>Gunneridae</taxon>
        <taxon>Pentapetalae</taxon>
        <taxon>rosids</taxon>
        <taxon>fabids</taxon>
        <taxon>Fabales</taxon>
        <taxon>Fabaceae</taxon>
        <taxon>Caesalpinioideae</taxon>
        <taxon>Cassia clade</taxon>
        <taxon>Senna</taxon>
    </lineage>
</organism>
<accession>A0A834SXA0</accession>
<protein>
    <submittedName>
        <fullName evidence="1">Uncharacterized protein</fullName>
    </submittedName>
</protein>
<keyword evidence="2" id="KW-1185">Reference proteome</keyword>
<sequence length="79" mass="9090">MATMYRRQGKRVEKAVKDAMEFKEVGLGNSKKWVSSSQSLICRDHNPTKIEIIERIAKRKMKREREREAGTYSVFGGGV</sequence>
<reference evidence="1" key="1">
    <citation type="submission" date="2020-09" db="EMBL/GenBank/DDBJ databases">
        <title>Genome-Enabled Discovery of Anthraquinone Biosynthesis in Senna tora.</title>
        <authorList>
            <person name="Kang S.-H."/>
            <person name="Pandey R.P."/>
            <person name="Lee C.-M."/>
            <person name="Sim J.-S."/>
            <person name="Jeong J.-T."/>
            <person name="Choi B.-S."/>
            <person name="Jung M."/>
            <person name="Ginzburg D."/>
            <person name="Zhao K."/>
            <person name="Won S.Y."/>
            <person name="Oh T.-J."/>
            <person name="Yu Y."/>
            <person name="Kim N.-H."/>
            <person name="Lee O.R."/>
            <person name="Lee T.-H."/>
            <person name="Bashyal P."/>
            <person name="Kim T.-S."/>
            <person name="Lee W.-H."/>
            <person name="Kawkins C."/>
            <person name="Kim C.-K."/>
            <person name="Kim J.S."/>
            <person name="Ahn B.O."/>
            <person name="Rhee S.Y."/>
            <person name="Sohng J.K."/>
        </authorList>
    </citation>
    <scope>NUCLEOTIDE SEQUENCE</scope>
    <source>
        <tissue evidence="1">Leaf</tissue>
    </source>
</reference>
<proteinExistence type="predicted"/>
<evidence type="ECO:0000313" key="1">
    <source>
        <dbReference type="EMBL" id="KAF7811421.1"/>
    </source>
</evidence>
<dbReference type="AlphaFoldDB" id="A0A834SXA0"/>
<evidence type="ECO:0000313" key="2">
    <source>
        <dbReference type="Proteomes" id="UP000634136"/>
    </source>
</evidence>
<name>A0A834SXA0_9FABA</name>
<dbReference type="Proteomes" id="UP000634136">
    <property type="component" value="Unassembled WGS sequence"/>
</dbReference>
<gene>
    <name evidence="1" type="ORF">G2W53_032397</name>
</gene>
<dbReference type="EMBL" id="JAAIUW010000010">
    <property type="protein sequence ID" value="KAF7811421.1"/>
    <property type="molecule type" value="Genomic_DNA"/>
</dbReference>
<comment type="caution">
    <text evidence="1">The sequence shown here is derived from an EMBL/GenBank/DDBJ whole genome shotgun (WGS) entry which is preliminary data.</text>
</comment>